<evidence type="ECO:0000256" key="4">
    <source>
        <dbReference type="SAM" id="MobiDB-lite"/>
    </source>
</evidence>
<evidence type="ECO:0000259" key="5">
    <source>
        <dbReference type="Pfam" id="PF04577"/>
    </source>
</evidence>
<organism evidence="6 7">
    <name type="scientific">Croceicoccus esteveae</name>
    <dbReference type="NCBI Taxonomy" id="3075597"/>
    <lineage>
        <taxon>Bacteria</taxon>
        <taxon>Pseudomonadati</taxon>
        <taxon>Pseudomonadota</taxon>
        <taxon>Alphaproteobacteria</taxon>
        <taxon>Sphingomonadales</taxon>
        <taxon>Erythrobacteraceae</taxon>
        <taxon>Croceicoccus</taxon>
    </lineage>
</organism>
<keyword evidence="2 6" id="KW-0808">Transferase</keyword>
<dbReference type="RefSeq" id="WP_311339755.1">
    <property type="nucleotide sequence ID" value="NZ_JAVRHS010000002.1"/>
</dbReference>
<keyword evidence="3" id="KW-0325">Glycoprotein</keyword>
<reference evidence="6 7" key="1">
    <citation type="submission" date="2023-09" db="EMBL/GenBank/DDBJ databases">
        <authorList>
            <person name="Rey-Velasco X."/>
        </authorList>
    </citation>
    <scope>NUCLEOTIDE SEQUENCE [LARGE SCALE GENOMIC DNA]</scope>
    <source>
        <strain evidence="6 7">F390</strain>
    </source>
</reference>
<dbReference type="GO" id="GO:0016757">
    <property type="term" value="F:glycosyltransferase activity"/>
    <property type="evidence" value="ECO:0007669"/>
    <property type="project" value="UniProtKB-KW"/>
</dbReference>
<evidence type="ECO:0000256" key="3">
    <source>
        <dbReference type="ARBA" id="ARBA00023180"/>
    </source>
</evidence>
<dbReference type="EMBL" id="JAVRHS010000002">
    <property type="protein sequence ID" value="MDT0575173.1"/>
    <property type="molecule type" value="Genomic_DNA"/>
</dbReference>
<sequence>MTKGNFQDARKRSVVTARNNEPGGFGRQAVTRLRQLARQGCQVAVEAGLPPHRVGWRHCPPESVQSHVARMQAQGRAAEFELIHRREQVTNPLPFTTDDRSSLSRDAGWWGYSMHDVPQRISEETFIATIPDATIVSFVDDRQEYWPAILSRDGRAIDLREIKFRNRHAEVLRSRPAIRRIRRATWICERVYDNHSHWLTAHLPKLCMLQERGELGEVLLPTHLTSTMDASLRMMDLDPAAFSRFEPGECLHVEAFTFLGTDRFRPELLQPVRSAIAPRDAPAPQRRIYISRGKAGIRRLANEEEIWPLFRDAGFERVYMEEHDFASQVELMAQTSVLAAPHGAGMTNMMFCPPGAHILEIAWLGFPNPNFYAVACAMGHHYGLVPAEVVASDADPLRRDMTVRTQLVESALAALDRSVESAAGAGTLGL</sequence>
<comment type="caution">
    <text evidence="6">The sequence shown here is derived from an EMBL/GenBank/DDBJ whole genome shotgun (WGS) entry which is preliminary data.</text>
</comment>
<evidence type="ECO:0000313" key="6">
    <source>
        <dbReference type="EMBL" id="MDT0575173.1"/>
    </source>
</evidence>
<protein>
    <submittedName>
        <fullName evidence="6">Glycosyltransferase family 61 protein</fullName>
        <ecNumber evidence="6">2.4.-.-</ecNumber>
    </submittedName>
</protein>
<keyword evidence="1 6" id="KW-0328">Glycosyltransferase</keyword>
<evidence type="ECO:0000256" key="1">
    <source>
        <dbReference type="ARBA" id="ARBA00022676"/>
    </source>
</evidence>
<evidence type="ECO:0000313" key="7">
    <source>
        <dbReference type="Proteomes" id="UP001259803"/>
    </source>
</evidence>
<dbReference type="InterPro" id="IPR007657">
    <property type="entry name" value="Glycosyltransferase_61"/>
</dbReference>
<dbReference type="Proteomes" id="UP001259803">
    <property type="component" value="Unassembled WGS sequence"/>
</dbReference>
<accession>A0ABU2ZF06</accession>
<evidence type="ECO:0000256" key="2">
    <source>
        <dbReference type="ARBA" id="ARBA00022679"/>
    </source>
</evidence>
<dbReference type="PANTHER" id="PTHR20961">
    <property type="entry name" value="GLYCOSYLTRANSFERASE"/>
    <property type="match status" value="1"/>
</dbReference>
<dbReference type="Pfam" id="PF04577">
    <property type="entry name" value="Glyco_transf_61"/>
    <property type="match status" value="1"/>
</dbReference>
<feature type="region of interest" description="Disordered" evidence="4">
    <location>
        <begin position="1"/>
        <end position="25"/>
    </location>
</feature>
<dbReference type="InterPro" id="IPR049625">
    <property type="entry name" value="Glyco_transf_61_cat"/>
</dbReference>
<name>A0ABU2ZF06_9SPHN</name>
<proteinExistence type="predicted"/>
<keyword evidence="7" id="KW-1185">Reference proteome</keyword>
<gene>
    <name evidence="6" type="ORF">RM533_03115</name>
</gene>
<dbReference type="EC" id="2.4.-.-" evidence="6"/>
<feature type="domain" description="Glycosyltransferase 61 catalytic" evidence="5">
    <location>
        <begin position="197"/>
        <end position="358"/>
    </location>
</feature>